<sequence length="218" mass="24360">MMDLEQTRFNMVEQQIRTWSVLDQDVLGLLYKVKREEFVPAAYRAMAFMDMEIPLEHDAVMLTPKMEARILQELRLKKTDKVLEIGTGTGYMTALLAELCAHVHSVEIVPALHAMAKINLQVHGTANVTLEQGDAARGWPKHEPYDVIVLTASTPVLPEAFQKSLAPGGRLFAIVGEEPVMEATLITCTAPGNYHSIFLFETCTAPLKNALQSEHFHF</sequence>
<dbReference type="STRING" id="44576.SAMN05421881_101739"/>
<keyword evidence="5" id="KW-1185">Reference proteome</keyword>
<evidence type="ECO:0000256" key="1">
    <source>
        <dbReference type="ARBA" id="ARBA00005369"/>
    </source>
</evidence>
<dbReference type="Pfam" id="PF01135">
    <property type="entry name" value="PCMT"/>
    <property type="match status" value="1"/>
</dbReference>
<dbReference type="GO" id="GO:0004719">
    <property type="term" value="F:protein-L-isoaspartate (D-aspartate) O-methyltransferase activity"/>
    <property type="evidence" value="ECO:0007669"/>
    <property type="project" value="InterPro"/>
</dbReference>
<gene>
    <name evidence="4" type="ORF">SAMN05421881_101739</name>
</gene>
<accession>A0A1H3GZN3</accession>
<dbReference type="GO" id="GO:0032259">
    <property type="term" value="P:methylation"/>
    <property type="evidence" value="ECO:0007669"/>
    <property type="project" value="UniProtKB-KW"/>
</dbReference>
<keyword evidence="4" id="KW-0808">Transferase</keyword>
<proteinExistence type="inferred from homology"/>
<dbReference type="GO" id="GO:0005737">
    <property type="term" value="C:cytoplasm"/>
    <property type="evidence" value="ECO:0007669"/>
    <property type="project" value="TreeGrafter"/>
</dbReference>
<dbReference type="Gene3D" id="3.40.50.150">
    <property type="entry name" value="Vaccinia Virus protein VP39"/>
    <property type="match status" value="1"/>
</dbReference>
<dbReference type="Proteomes" id="UP000198640">
    <property type="component" value="Unassembled WGS sequence"/>
</dbReference>
<dbReference type="AlphaFoldDB" id="A0A1H3GZN3"/>
<dbReference type="PANTHER" id="PTHR11579">
    <property type="entry name" value="PROTEIN-L-ISOASPARTATE O-METHYLTRANSFERASE"/>
    <property type="match status" value="1"/>
</dbReference>
<name>A0A1H3GZN3_9PROT</name>
<evidence type="ECO:0000313" key="5">
    <source>
        <dbReference type="Proteomes" id="UP000198640"/>
    </source>
</evidence>
<comment type="similarity">
    <text evidence="1">Belongs to the methyltransferase superfamily. L-isoaspartyl/D-aspartyl protein methyltransferase family.</text>
</comment>
<evidence type="ECO:0000256" key="3">
    <source>
        <dbReference type="ARBA" id="ARBA00030757"/>
    </source>
</evidence>
<dbReference type="OrthoDB" id="9810066at2"/>
<keyword evidence="4" id="KW-0489">Methyltransferase</keyword>
<protein>
    <recommendedName>
        <fullName evidence="2">Protein-L-isoaspartate O-methyltransferase</fullName>
    </recommendedName>
    <alternativeName>
        <fullName evidence="3">Protein L-isoaspartyl methyltransferase</fullName>
    </alternativeName>
</protein>
<dbReference type="SUPFAM" id="SSF53335">
    <property type="entry name" value="S-adenosyl-L-methionine-dependent methyltransferases"/>
    <property type="match status" value="1"/>
</dbReference>
<reference evidence="4 5" key="1">
    <citation type="submission" date="2016-10" db="EMBL/GenBank/DDBJ databases">
        <authorList>
            <person name="de Groot N.N."/>
        </authorList>
    </citation>
    <scope>NUCLEOTIDE SEQUENCE [LARGE SCALE GENOMIC DNA]</scope>
    <source>
        <strain evidence="4 5">Nm1</strain>
    </source>
</reference>
<organism evidence="4 5">
    <name type="scientific">Nitrosomonas halophila</name>
    <dbReference type="NCBI Taxonomy" id="44576"/>
    <lineage>
        <taxon>Bacteria</taxon>
        <taxon>Pseudomonadati</taxon>
        <taxon>Pseudomonadota</taxon>
        <taxon>Betaproteobacteria</taxon>
        <taxon>Nitrosomonadales</taxon>
        <taxon>Nitrosomonadaceae</taxon>
        <taxon>Nitrosomonas</taxon>
    </lineage>
</organism>
<dbReference type="EMBL" id="FNOY01000017">
    <property type="protein sequence ID" value="SDY08587.1"/>
    <property type="molecule type" value="Genomic_DNA"/>
</dbReference>
<dbReference type="InterPro" id="IPR029063">
    <property type="entry name" value="SAM-dependent_MTases_sf"/>
</dbReference>
<evidence type="ECO:0000256" key="2">
    <source>
        <dbReference type="ARBA" id="ARBA00013346"/>
    </source>
</evidence>
<dbReference type="InterPro" id="IPR000682">
    <property type="entry name" value="PCMT"/>
</dbReference>
<dbReference type="PANTHER" id="PTHR11579:SF18">
    <property type="entry name" value="PROTEIN-L-ISOASPARTATE O-METHYLTRANSFERASE"/>
    <property type="match status" value="1"/>
</dbReference>
<dbReference type="CDD" id="cd02440">
    <property type="entry name" value="AdoMet_MTases"/>
    <property type="match status" value="1"/>
</dbReference>
<evidence type="ECO:0000313" key="4">
    <source>
        <dbReference type="EMBL" id="SDY08587.1"/>
    </source>
</evidence>